<evidence type="ECO:0000259" key="4">
    <source>
        <dbReference type="Pfam" id="PF10342"/>
    </source>
</evidence>
<evidence type="ECO:0000256" key="2">
    <source>
        <dbReference type="SAM" id="MobiDB-lite"/>
    </source>
</evidence>
<protein>
    <recommendedName>
        <fullName evidence="4">Yeast cell wall synthesis Kre9/Knh1-like N-terminal domain-containing protein</fullName>
    </recommendedName>
</protein>
<feature type="compositionally biased region" description="Polar residues" evidence="2">
    <location>
        <begin position="144"/>
        <end position="168"/>
    </location>
</feature>
<accession>S8AKY1</accession>
<dbReference type="AlphaFoldDB" id="S8AKY1"/>
<reference evidence="6" key="2">
    <citation type="submission" date="2013-04" db="EMBL/GenBank/DDBJ databases">
        <title>Genomic mechanisms accounting for the adaptation to parasitism in nematode-trapping fungi.</title>
        <authorList>
            <person name="Ahren D.G."/>
        </authorList>
    </citation>
    <scope>NUCLEOTIDE SEQUENCE [LARGE SCALE GENOMIC DNA]</scope>
    <source>
        <strain evidence="6">CBS 200.50</strain>
    </source>
</reference>
<dbReference type="InterPro" id="IPR052982">
    <property type="entry name" value="SRP1/TIP1-like"/>
</dbReference>
<dbReference type="OrthoDB" id="4094614at2759"/>
<dbReference type="PANTHER" id="PTHR40633">
    <property type="entry name" value="MATRIX PROTEIN, PUTATIVE (AFU_ORTHOLOGUE AFUA_8G05410)-RELATED"/>
    <property type="match status" value="1"/>
</dbReference>
<dbReference type="EMBL" id="AQGS01000206">
    <property type="protein sequence ID" value="EPS41746.1"/>
    <property type="molecule type" value="Genomic_DNA"/>
</dbReference>
<reference evidence="5 6" key="1">
    <citation type="journal article" date="2013" name="PLoS Genet.">
        <title>Genomic mechanisms accounting for the adaptation to parasitism in nematode-trapping fungi.</title>
        <authorList>
            <person name="Meerupati T."/>
            <person name="Andersson K.M."/>
            <person name="Friman E."/>
            <person name="Kumar D."/>
            <person name="Tunlid A."/>
            <person name="Ahren D."/>
        </authorList>
    </citation>
    <scope>NUCLEOTIDE SEQUENCE [LARGE SCALE GENOMIC DNA]</scope>
    <source>
        <strain evidence="5 6">CBS 200.50</strain>
    </source>
</reference>
<feature type="domain" description="Yeast cell wall synthesis Kre9/Knh1-like N-terminal" evidence="4">
    <location>
        <begin position="39"/>
        <end position="131"/>
    </location>
</feature>
<evidence type="ECO:0000313" key="5">
    <source>
        <dbReference type="EMBL" id="EPS41746.1"/>
    </source>
</evidence>
<feature type="transmembrane region" description="Helical" evidence="3">
    <location>
        <begin position="239"/>
        <end position="265"/>
    </location>
</feature>
<keyword evidence="3" id="KW-1133">Transmembrane helix</keyword>
<sequence>MQLWALLECNSRTVVPILIAFAAFLLATEAAIGDIFTAPTPGERINVGSPYKLVWDASIMLSGIGLNTVTVVLGQPNGKEFQAIMTIGESIPNSGSYVWSVPSDLASGVYQLKIWNDDVPNNLVSISQRFYLNGVSNTVATTLATQPTADQTSTHPSETPLRTSQTRTTRADSDSNLSSGSEESSSRPTSIGSRTSTSITETLSPSVTTTPNNTQTRSLTDSPTSSSTPSPPASSNPPIGAIVGGVIGGLVVIVTGALIGIWILAKERRKRAFYMGEKEMPPLPPAPPDPQNQSIWEGGAVQSINPRQDLSGIYPGRDTLVEGVARS</sequence>
<feature type="compositionally biased region" description="Polar residues" evidence="2">
    <location>
        <begin position="203"/>
        <end position="215"/>
    </location>
</feature>
<dbReference type="InterPro" id="IPR018466">
    <property type="entry name" value="Kre9/Knh1-like_N"/>
</dbReference>
<feature type="compositionally biased region" description="Low complexity" evidence="2">
    <location>
        <begin position="178"/>
        <end position="202"/>
    </location>
</feature>
<gene>
    <name evidence="5" type="ORF">H072_4348</name>
</gene>
<organism evidence="5 6">
    <name type="scientific">Dactylellina haptotyla (strain CBS 200.50)</name>
    <name type="common">Nematode-trapping fungus</name>
    <name type="synonym">Monacrosporium haptotylum</name>
    <dbReference type="NCBI Taxonomy" id="1284197"/>
    <lineage>
        <taxon>Eukaryota</taxon>
        <taxon>Fungi</taxon>
        <taxon>Dikarya</taxon>
        <taxon>Ascomycota</taxon>
        <taxon>Pezizomycotina</taxon>
        <taxon>Orbiliomycetes</taxon>
        <taxon>Orbiliales</taxon>
        <taxon>Orbiliaceae</taxon>
        <taxon>Dactylellina</taxon>
    </lineage>
</organism>
<keyword evidence="1" id="KW-0732">Signal</keyword>
<proteinExistence type="predicted"/>
<dbReference type="PANTHER" id="PTHR40633:SF1">
    <property type="entry name" value="GPI ANCHORED SERINE-THREONINE RICH PROTEIN (AFU_ORTHOLOGUE AFUA_1G03630)"/>
    <property type="match status" value="1"/>
</dbReference>
<comment type="caution">
    <text evidence="5">The sequence shown here is derived from an EMBL/GenBank/DDBJ whole genome shotgun (WGS) entry which is preliminary data.</text>
</comment>
<evidence type="ECO:0000313" key="6">
    <source>
        <dbReference type="Proteomes" id="UP000015100"/>
    </source>
</evidence>
<dbReference type="Pfam" id="PF10342">
    <property type="entry name" value="Kre9_KNH"/>
    <property type="match status" value="1"/>
</dbReference>
<keyword evidence="6" id="KW-1185">Reference proteome</keyword>
<name>S8AKY1_DACHA</name>
<keyword evidence="3" id="KW-0472">Membrane</keyword>
<keyword evidence="3" id="KW-0812">Transmembrane</keyword>
<evidence type="ECO:0000256" key="1">
    <source>
        <dbReference type="ARBA" id="ARBA00022729"/>
    </source>
</evidence>
<evidence type="ECO:0000256" key="3">
    <source>
        <dbReference type="SAM" id="Phobius"/>
    </source>
</evidence>
<dbReference type="HOGENOM" id="CLU_885730_0_0_1"/>
<feature type="compositionally biased region" description="Low complexity" evidence="2">
    <location>
        <begin position="216"/>
        <end position="228"/>
    </location>
</feature>
<dbReference type="Proteomes" id="UP000015100">
    <property type="component" value="Unassembled WGS sequence"/>
</dbReference>
<feature type="region of interest" description="Disordered" evidence="2">
    <location>
        <begin position="144"/>
        <end position="237"/>
    </location>
</feature>